<dbReference type="Gene3D" id="1.10.3720.10">
    <property type="entry name" value="MetI-like"/>
    <property type="match status" value="1"/>
</dbReference>
<dbReference type="InterPro" id="IPR050045">
    <property type="entry name" value="Opp2B"/>
</dbReference>
<feature type="transmembrane region" description="Helical" evidence="13">
    <location>
        <begin position="102"/>
        <end position="125"/>
    </location>
</feature>
<protein>
    <recommendedName>
        <fullName evidence="12">Nickel import system permease protein NikB</fullName>
    </recommendedName>
</protein>
<evidence type="ECO:0000256" key="5">
    <source>
        <dbReference type="ARBA" id="ARBA00022692"/>
    </source>
</evidence>
<feature type="transmembrane region" description="Helical" evidence="13">
    <location>
        <begin position="137"/>
        <end position="158"/>
    </location>
</feature>
<evidence type="ECO:0000256" key="11">
    <source>
        <dbReference type="ARBA" id="ARBA00038669"/>
    </source>
</evidence>
<comment type="caution">
    <text evidence="15">The sequence shown here is derived from an EMBL/GenBank/DDBJ whole genome shotgun (WGS) entry which is preliminary data.</text>
</comment>
<dbReference type="PANTHER" id="PTHR43163">
    <property type="entry name" value="DIPEPTIDE TRANSPORT SYSTEM PERMEASE PROTEIN DPPB-RELATED"/>
    <property type="match status" value="1"/>
</dbReference>
<evidence type="ECO:0000256" key="4">
    <source>
        <dbReference type="ARBA" id="ARBA00022596"/>
    </source>
</evidence>
<comment type="subcellular location">
    <subcellularLocation>
        <location evidence="1 13">Cell membrane</location>
        <topology evidence="1 13">Multi-pass membrane protein</topology>
    </subcellularLocation>
</comment>
<evidence type="ECO:0000256" key="12">
    <source>
        <dbReference type="ARBA" id="ARBA00044774"/>
    </source>
</evidence>
<keyword evidence="8" id="KW-0921">Nickel transport</keyword>
<evidence type="ECO:0000256" key="10">
    <source>
        <dbReference type="ARBA" id="ARBA00024202"/>
    </source>
</evidence>
<keyword evidence="9 13" id="KW-0472">Membrane</keyword>
<dbReference type="GO" id="GO:0015099">
    <property type="term" value="F:nickel cation transmembrane transporter activity"/>
    <property type="evidence" value="ECO:0007669"/>
    <property type="project" value="InterPro"/>
</dbReference>
<proteinExistence type="inferred from homology"/>
<dbReference type="Pfam" id="PF00528">
    <property type="entry name" value="BPD_transp_1"/>
    <property type="match status" value="1"/>
</dbReference>
<dbReference type="PANTHER" id="PTHR43163:SF6">
    <property type="entry name" value="DIPEPTIDE TRANSPORT SYSTEM PERMEASE PROTEIN DPPB-RELATED"/>
    <property type="match status" value="1"/>
</dbReference>
<evidence type="ECO:0000313" key="15">
    <source>
        <dbReference type="EMBL" id="HIR05696.1"/>
    </source>
</evidence>
<evidence type="ECO:0000256" key="6">
    <source>
        <dbReference type="ARBA" id="ARBA00022989"/>
    </source>
</evidence>
<evidence type="ECO:0000256" key="3">
    <source>
        <dbReference type="ARBA" id="ARBA00022475"/>
    </source>
</evidence>
<evidence type="ECO:0000256" key="7">
    <source>
        <dbReference type="ARBA" id="ARBA00023065"/>
    </source>
</evidence>
<dbReference type="AlphaFoldDB" id="A0A9D1A4Q2"/>
<feature type="transmembrane region" description="Helical" evidence="13">
    <location>
        <begin position="181"/>
        <end position="199"/>
    </location>
</feature>
<dbReference type="PROSITE" id="PS50928">
    <property type="entry name" value="ABC_TM1"/>
    <property type="match status" value="1"/>
</dbReference>
<accession>A0A9D1A4Q2</accession>
<reference evidence="15" key="2">
    <citation type="journal article" date="2021" name="PeerJ">
        <title>Extensive microbial diversity within the chicken gut microbiome revealed by metagenomics and culture.</title>
        <authorList>
            <person name="Gilroy R."/>
            <person name="Ravi A."/>
            <person name="Getino M."/>
            <person name="Pursley I."/>
            <person name="Horton D.L."/>
            <person name="Alikhan N.F."/>
            <person name="Baker D."/>
            <person name="Gharbi K."/>
            <person name="Hall N."/>
            <person name="Watson M."/>
            <person name="Adriaenssens E.M."/>
            <person name="Foster-Nyarko E."/>
            <person name="Jarju S."/>
            <person name="Secka A."/>
            <person name="Antonio M."/>
            <person name="Oren A."/>
            <person name="Chaudhuri R.R."/>
            <person name="La Ragione R."/>
            <person name="Hildebrand F."/>
            <person name="Pallen M.J."/>
        </authorList>
    </citation>
    <scope>NUCLEOTIDE SEQUENCE</scope>
    <source>
        <strain evidence="15">CHK180-2868</strain>
    </source>
</reference>
<dbReference type="Pfam" id="PF19300">
    <property type="entry name" value="BPD_transp_1_N"/>
    <property type="match status" value="1"/>
</dbReference>
<name>A0A9D1A4Q2_9FIRM</name>
<reference evidence="15" key="1">
    <citation type="submission" date="2020-10" db="EMBL/GenBank/DDBJ databases">
        <authorList>
            <person name="Gilroy R."/>
        </authorList>
    </citation>
    <scope>NUCLEOTIDE SEQUENCE</scope>
    <source>
        <strain evidence="15">CHK180-2868</strain>
    </source>
</reference>
<organism evidence="15 16">
    <name type="scientific">Candidatus Copromonas faecavium</name>
    <name type="common">nom. illeg.</name>
    <dbReference type="NCBI Taxonomy" id="2840740"/>
    <lineage>
        <taxon>Bacteria</taxon>
        <taxon>Bacillati</taxon>
        <taxon>Bacillota</taxon>
        <taxon>Clostridia</taxon>
        <taxon>Lachnospirales</taxon>
        <taxon>Lachnospiraceae</taxon>
        <taxon>Candidatus Copromonas (nom. illeg.)</taxon>
    </lineage>
</organism>
<keyword evidence="3" id="KW-1003">Cell membrane</keyword>
<evidence type="ECO:0000256" key="9">
    <source>
        <dbReference type="ARBA" id="ARBA00023136"/>
    </source>
</evidence>
<evidence type="ECO:0000259" key="14">
    <source>
        <dbReference type="PROSITE" id="PS50928"/>
    </source>
</evidence>
<keyword evidence="4" id="KW-0533">Nickel</keyword>
<dbReference type="CDD" id="cd06261">
    <property type="entry name" value="TM_PBP2"/>
    <property type="match status" value="1"/>
</dbReference>
<comment type="subunit">
    <text evidence="11">The complex is composed of two ATP-binding proteins (NikD and NikE), two transmembrane proteins (NikB and NikC) and a solute-binding protein (NikA).</text>
</comment>
<evidence type="ECO:0000256" key="2">
    <source>
        <dbReference type="ARBA" id="ARBA00022448"/>
    </source>
</evidence>
<dbReference type="GO" id="GO:0005886">
    <property type="term" value="C:plasma membrane"/>
    <property type="evidence" value="ECO:0007669"/>
    <property type="project" value="UniProtKB-SubCell"/>
</dbReference>
<keyword evidence="6 13" id="KW-1133">Transmembrane helix</keyword>
<dbReference type="NCBIfam" id="NF045470">
    <property type="entry name" value="Opp2B"/>
    <property type="match status" value="1"/>
</dbReference>
<evidence type="ECO:0000313" key="16">
    <source>
        <dbReference type="Proteomes" id="UP000824250"/>
    </source>
</evidence>
<feature type="transmembrane region" description="Helical" evidence="13">
    <location>
        <begin position="289"/>
        <end position="311"/>
    </location>
</feature>
<feature type="transmembrane region" description="Helical" evidence="13">
    <location>
        <begin position="12"/>
        <end position="30"/>
    </location>
</feature>
<comment type="similarity">
    <text evidence="10">Belongs to the binding-protein-dependent transport system permease family. OppBC subfamily.</text>
</comment>
<dbReference type="SUPFAM" id="SSF161098">
    <property type="entry name" value="MetI-like"/>
    <property type="match status" value="1"/>
</dbReference>
<dbReference type="InterPro" id="IPR000515">
    <property type="entry name" value="MetI-like"/>
</dbReference>
<dbReference type="InterPro" id="IPR045621">
    <property type="entry name" value="BPD_transp_1_N"/>
</dbReference>
<keyword evidence="5 13" id="KW-0812">Transmembrane</keyword>
<dbReference type="EMBL" id="DVGC01000038">
    <property type="protein sequence ID" value="HIR05696.1"/>
    <property type="molecule type" value="Genomic_DNA"/>
</dbReference>
<evidence type="ECO:0000256" key="8">
    <source>
        <dbReference type="ARBA" id="ARBA00023112"/>
    </source>
</evidence>
<gene>
    <name evidence="15" type="ORF">IAB28_06990</name>
</gene>
<dbReference type="InterPro" id="IPR035906">
    <property type="entry name" value="MetI-like_sf"/>
</dbReference>
<sequence>MWSYMIRRILQAIPTLLVISFLIFSLLYITPGDPVELIFGTEDQSLSEEQRQIIMEEWGLDQPFLIRYKNFVFNALQGDLGTSYATGQPVFESVIERMPATFTLAAFAMVLSLLISVPLGMLAALKHNSIWDSLATALATIGVSLPKFWFGLVLMIYFSLKWGLLPSTGSADLMTDGPVEFLKHIIMPGSALALGMAATQTRMIRSSMLDVLGQDYVRYARSKGLKEKAVIWGHAFKNAMIPVITVIGSEIGGLLGGAVVTESIFSWPGVGRLAVNSISKRDYPMIQGITLLLCTSYLLINLLVDIVYAWVDPRIRLDKKS</sequence>
<feature type="domain" description="ABC transmembrane type-1" evidence="14">
    <location>
        <begin position="98"/>
        <end position="304"/>
    </location>
</feature>
<evidence type="ECO:0000256" key="1">
    <source>
        <dbReference type="ARBA" id="ARBA00004651"/>
    </source>
</evidence>
<keyword evidence="7" id="KW-0406">Ion transport</keyword>
<dbReference type="Proteomes" id="UP000824250">
    <property type="component" value="Unassembled WGS sequence"/>
</dbReference>
<keyword evidence="2 13" id="KW-0813">Transport</keyword>
<evidence type="ECO:0000256" key="13">
    <source>
        <dbReference type="RuleBase" id="RU363032"/>
    </source>
</evidence>